<name>A0A0K9P8M2_ZOSMR</name>
<keyword evidence="5" id="KW-1185">Reference proteome</keyword>
<dbReference type="EMBL" id="LFYR01001051">
    <property type="protein sequence ID" value="KMZ65324.1"/>
    <property type="molecule type" value="Genomic_DNA"/>
</dbReference>
<organism evidence="4 5">
    <name type="scientific">Zostera marina</name>
    <name type="common">Eelgrass</name>
    <dbReference type="NCBI Taxonomy" id="29655"/>
    <lineage>
        <taxon>Eukaryota</taxon>
        <taxon>Viridiplantae</taxon>
        <taxon>Streptophyta</taxon>
        <taxon>Embryophyta</taxon>
        <taxon>Tracheophyta</taxon>
        <taxon>Spermatophyta</taxon>
        <taxon>Magnoliopsida</taxon>
        <taxon>Liliopsida</taxon>
        <taxon>Zosteraceae</taxon>
        <taxon>Zostera</taxon>
    </lineage>
</organism>
<evidence type="ECO:0000313" key="4">
    <source>
        <dbReference type="EMBL" id="KMZ65324.1"/>
    </source>
</evidence>
<comment type="caution">
    <text evidence="4">The sequence shown here is derived from an EMBL/GenBank/DDBJ whole genome shotgun (WGS) entry which is preliminary data.</text>
</comment>
<dbReference type="InterPro" id="IPR012337">
    <property type="entry name" value="RNaseH-like_sf"/>
</dbReference>
<dbReference type="InterPro" id="IPR008906">
    <property type="entry name" value="HATC_C_dom"/>
</dbReference>
<keyword evidence="2" id="KW-1133">Transmembrane helix</keyword>
<dbReference type="SMART" id="SM00597">
    <property type="entry name" value="ZnF_TTF"/>
    <property type="match status" value="1"/>
</dbReference>
<proteinExistence type="predicted"/>
<keyword evidence="2" id="KW-0812">Transmembrane</keyword>
<gene>
    <name evidence="4" type="ORF">ZOSMA_328G00010</name>
</gene>
<dbReference type="OMA" id="YCSKAQQ"/>
<dbReference type="Pfam" id="PF05699">
    <property type="entry name" value="Dimer_Tnp_hAT"/>
    <property type="match status" value="1"/>
</dbReference>
<dbReference type="PANTHER" id="PTHR11697">
    <property type="entry name" value="GENERAL TRANSCRIPTION FACTOR 2-RELATED ZINC FINGER PROTEIN"/>
    <property type="match status" value="1"/>
</dbReference>
<protein>
    <recommendedName>
        <fullName evidence="3">TTF-type domain-containing protein</fullName>
    </recommendedName>
</protein>
<dbReference type="GO" id="GO:0046983">
    <property type="term" value="F:protein dimerization activity"/>
    <property type="evidence" value="ECO:0007669"/>
    <property type="project" value="InterPro"/>
</dbReference>
<dbReference type="STRING" id="29655.A0A0K9P8M2"/>
<accession>A0A0K9P8M2</accession>
<dbReference type="InterPro" id="IPR006580">
    <property type="entry name" value="Znf_TTF"/>
</dbReference>
<dbReference type="AlphaFoldDB" id="A0A0K9P8M2"/>
<dbReference type="Proteomes" id="UP000036987">
    <property type="component" value="Unassembled WGS sequence"/>
</dbReference>
<sequence length="763" mass="88090">MEKYFKKTTPTPQPQEDIPETSKRKRLSIIPKPLASDDLPSDPALRKKMSMYNINEIDDIRRKYIQKGPCQPKQHLFPQTWFGKFSRRFNCSWFDTYSTWLEYSVSDDSAFCLCCYLFKPYEGDKAGGDTFVTVGFRNWKKPDKLLEHVGLVDSSHNKAWEKYQNMRKAKHQLEPILEKQTISEDINYRMRLTASLDAIRYLLNQGLPFRGHNESNESLNKGNFLELLKVFASRDENYKQAMITAPRNNLMRAPLIQSQLMAIASAETTRLILKDLNHDLFAVLIDESRDISIKEQMAVVIRYVDKKGHVMERYLALVHVQKLMRYDGASNMSGDINGLKSLILKENNSAFYVHCFAHLLQLTIVVAAKSDKKIVTFFNTVANITNIVVASCKRRDVLREKQADSIAKALDMEELNTGQGKNQETTIKRTGDTRWGSHYATICSLILMFSSVMEVLEVVSDDAKLVEQSASAEILLDAMKQFDFIFYLNLMEAILAITDDLSQALQRKDQDINNAMRLVTVSKQRLQDLRDNGWEDLLSNICSLCAKNDITVPSMDEIYVPYGRKRRNIEKITSLHYYKIDRFFYMIDIQIQELNNRFTETNTELLLCIHCLDPHSSFEAFNIQKLLRFASFYPADFSPLQLMMLNNQLQNYIHDVQSNEDFDDVVGIGGLAQKLVECKMDIVYPLVYLLIKLALILPVATASVERCFSAMHIVKTRLRNRLGDSLMNDCLVTYIEKDIFKTIDNEVILKIFNDMCPRRRTLK</sequence>
<reference evidence="5" key="1">
    <citation type="journal article" date="2016" name="Nature">
        <title>The genome of the seagrass Zostera marina reveals angiosperm adaptation to the sea.</title>
        <authorList>
            <person name="Olsen J.L."/>
            <person name="Rouze P."/>
            <person name="Verhelst B."/>
            <person name="Lin Y.-C."/>
            <person name="Bayer T."/>
            <person name="Collen J."/>
            <person name="Dattolo E."/>
            <person name="De Paoli E."/>
            <person name="Dittami S."/>
            <person name="Maumus F."/>
            <person name="Michel G."/>
            <person name="Kersting A."/>
            <person name="Lauritano C."/>
            <person name="Lohaus R."/>
            <person name="Toepel M."/>
            <person name="Tonon T."/>
            <person name="Vanneste K."/>
            <person name="Amirebrahimi M."/>
            <person name="Brakel J."/>
            <person name="Bostroem C."/>
            <person name="Chovatia M."/>
            <person name="Grimwood J."/>
            <person name="Jenkins J.W."/>
            <person name="Jueterbock A."/>
            <person name="Mraz A."/>
            <person name="Stam W.T."/>
            <person name="Tice H."/>
            <person name="Bornberg-Bauer E."/>
            <person name="Green P.J."/>
            <person name="Pearson G.A."/>
            <person name="Procaccini G."/>
            <person name="Duarte C.M."/>
            <person name="Schmutz J."/>
            <person name="Reusch T.B.H."/>
            <person name="Van de Peer Y."/>
        </authorList>
    </citation>
    <scope>NUCLEOTIDE SEQUENCE [LARGE SCALE GENOMIC DNA]</scope>
    <source>
        <strain evidence="5">cv. Finnish</strain>
    </source>
</reference>
<keyword evidence="2" id="KW-0472">Membrane</keyword>
<evidence type="ECO:0000256" key="1">
    <source>
        <dbReference type="SAM" id="MobiDB-lite"/>
    </source>
</evidence>
<dbReference type="InterPro" id="IPR055298">
    <property type="entry name" value="AtLOH3-like"/>
</dbReference>
<dbReference type="InterPro" id="IPR025398">
    <property type="entry name" value="DUF4371"/>
</dbReference>
<dbReference type="Pfam" id="PF14291">
    <property type="entry name" value="DUF4371"/>
    <property type="match status" value="1"/>
</dbReference>
<feature type="region of interest" description="Disordered" evidence="1">
    <location>
        <begin position="1"/>
        <end position="24"/>
    </location>
</feature>
<dbReference type="OrthoDB" id="1928493at2759"/>
<evidence type="ECO:0000313" key="5">
    <source>
        <dbReference type="Proteomes" id="UP000036987"/>
    </source>
</evidence>
<feature type="transmembrane region" description="Helical" evidence="2">
    <location>
        <begin position="682"/>
        <end position="704"/>
    </location>
</feature>
<evidence type="ECO:0000259" key="3">
    <source>
        <dbReference type="SMART" id="SM00597"/>
    </source>
</evidence>
<dbReference type="PANTHER" id="PTHR11697:SF230">
    <property type="entry name" value="ZINC FINGER, MYM DOMAIN CONTAINING 1"/>
    <property type="match status" value="1"/>
</dbReference>
<evidence type="ECO:0000256" key="2">
    <source>
        <dbReference type="SAM" id="Phobius"/>
    </source>
</evidence>
<feature type="domain" description="TTF-type" evidence="3">
    <location>
        <begin position="85"/>
        <end position="188"/>
    </location>
</feature>
<dbReference type="SUPFAM" id="SSF53098">
    <property type="entry name" value="Ribonuclease H-like"/>
    <property type="match status" value="1"/>
</dbReference>